<reference evidence="2" key="1">
    <citation type="journal article" date="2013" name="Nat. Genet.">
        <title>The duck genome and transcriptome provide insight into an avian influenza virus reservoir species.</title>
        <authorList>
            <person name="Huang Y."/>
            <person name="Li Y."/>
            <person name="Burt D.W."/>
            <person name="Chen H."/>
            <person name="Zhang Y."/>
            <person name="Qian W."/>
            <person name="Kim H."/>
            <person name="Gan S."/>
            <person name="Zhao Y."/>
            <person name="Li J."/>
            <person name="Yi K."/>
            <person name="Feng H."/>
            <person name="Zhu P."/>
            <person name="Li B."/>
            <person name="Liu Q."/>
            <person name="Fairley S."/>
            <person name="Magor K.E."/>
            <person name="Du Z."/>
            <person name="Hu X."/>
            <person name="Goodman L."/>
            <person name="Tafer H."/>
            <person name="Vignal A."/>
            <person name="Lee T."/>
            <person name="Kim K.W."/>
            <person name="Sheng Z."/>
            <person name="An Y."/>
            <person name="Searle S."/>
            <person name="Herrero J."/>
            <person name="Groenen M.A."/>
            <person name="Crooijmans R.P."/>
            <person name="Faraut T."/>
            <person name="Cai Q."/>
            <person name="Webster R.G."/>
            <person name="Aldridge J.R."/>
            <person name="Warren W.C."/>
            <person name="Bartschat S."/>
            <person name="Kehr S."/>
            <person name="Marz M."/>
            <person name="Stadler P.F."/>
            <person name="Smith J."/>
            <person name="Kraus R.H."/>
            <person name="Zhao Y."/>
            <person name="Ren L."/>
            <person name="Fei J."/>
            <person name="Morisson M."/>
            <person name="Kaiser P."/>
            <person name="Griffin D.K."/>
            <person name="Rao M."/>
            <person name="Pitel F."/>
            <person name="Wang J."/>
            <person name="Li N."/>
        </authorList>
    </citation>
    <scope>NUCLEOTIDE SEQUENCE [LARGE SCALE GENOMIC DNA]</scope>
</reference>
<organism evidence="1 2">
    <name type="scientific">Anas platyrhynchos</name>
    <name type="common">Mallard</name>
    <name type="synonym">Anas boschas</name>
    <dbReference type="NCBI Taxonomy" id="8839"/>
    <lineage>
        <taxon>Eukaryota</taxon>
        <taxon>Metazoa</taxon>
        <taxon>Chordata</taxon>
        <taxon>Craniata</taxon>
        <taxon>Vertebrata</taxon>
        <taxon>Euteleostomi</taxon>
        <taxon>Archelosauria</taxon>
        <taxon>Archosauria</taxon>
        <taxon>Dinosauria</taxon>
        <taxon>Saurischia</taxon>
        <taxon>Theropoda</taxon>
        <taxon>Coelurosauria</taxon>
        <taxon>Aves</taxon>
        <taxon>Neognathae</taxon>
        <taxon>Galloanserae</taxon>
        <taxon>Anseriformes</taxon>
        <taxon>Anatidae</taxon>
        <taxon>Anatinae</taxon>
        <taxon>Anas</taxon>
    </lineage>
</organism>
<feature type="non-terminal residue" evidence="1">
    <location>
        <position position="52"/>
    </location>
</feature>
<accession>R0KY28</accession>
<dbReference type="Proteomes" id="UP000296049">
    <property type="component" value="Unassembled WGS sequence"/>
</dbReference>
<feature type="non-terminal residue" evidence="1">
    <location>
        <position position="1"/>
    </location>
</feature>
<gene>
    <name evidence="1" type="ORF">Anapl_18329</name>
</gene>
<keyword evidence="2" id="KW-1185">Reference proteome</keyword>
<sequence>GFDSDMVTLVLSIGRSKSIRHVSLGKNFNIKSKDGLLDVLHRIVQLTQEDDC</sequence>
<dbReference type="EMBL" id="KB804989">
    <property type="protein sequence ID" value="EOA92837.1"/>
    <property type="molecule type" value="Genomic_DNA"/>
</dbReference>
<proteinExistence type="predicted"/>
<dbReference type="AlphaFoldDB" id="R0KY28"/>
<evidence type="ECO:0000313" key="1">
    <source>
        <dbReference type="EMBL" id="EOA92837.1"/>
    </source>
</evidence>
<name>R0KY28_ANAPL</name>
<evidence type="ECO:0000313" key="2">
    <source>
        <dbReference type="Proteomes" id="UP000296049"/>
    </source>
</evidence>
<protein>
    <submittedName>
        <fullName evidence="1">Leucine-rich repeat-containing protein 16C</fullName>
    </submittedName>
</protein>